<evidence type="ECO:0008006" key="3">
    <source>
        <dbReference type="Google" id="ProtNLM"/>
    </source>
</evidence>
<sequence length="127" mass="13539">MAIRTTTITRRSFLKGLGATIGAVGVAVVVPRSWIGALDRPLGKGPILPLHLLYAGQRVGYGVASQVNATTWSATFIPGSFEGIVDSVEYQLMGMTRIKSLNDSGGPVHVMSSDSLEIIIKIEFSYS</sequence>
<keyword evidence="1" id="KW-0812">Transmembrane</keyword>
<dbReference type="EMBL" id="LAZR01044361">
    <property type="protein sequence ID" value="KKL04853.1"/>
    <property type="molecule type" value="Genomic_DNA"/>
</dbReference>
<dbReference type="PROSITE" id="PS51318">
    <property type="entry name" value="TAT"/>
    <property type="match status" value="1"/>
</dbReference>
<reference evidence="2" key="1">
    <citation type="journal article" date="2015" name="Nature">
        <title>Complex archaea that bridge the gap between prokaryotes and eukaryotes.</title>
        <authorList>
            <person name="Spang A."/>
            <person name="Saw J.H."/>
            <person name="Jorgensen S.L."/>
            <person name="Zaremba-Niedzwiedzka K."/>
            <person name="Martijn J."/>
            <person name="Lind A.E."/>
            <person name="van Eijk R."/>
            <person name="Schleper C."/>
            <person name="Guy L."/>
            <person name="Ettema T.J."/>
        </authorList>
    </citation>
    <scope>NUCLEOTIDE SEQUENCE</scope>
</reference>
<dbReference type="AlphaFoldDB" id="A0A0F9CY97"/>
<dbReference type="NCBIfam" id="TIGR01409">
    <property type="entry name" value="TAT_signal_seq"/>
    <property type="match status" value="1"/>
</dbReference>
<name>A0A0F9CY97_9ZZZZ</name>
<organism evidence="2">
    <name type="scientific">marine sediment metagenome</name>
    <dbReference type="NCBI Taxonomy" id="412755"/>
    <lineage>
        <taxon>unclassified sequences</taxon>
        <taxon>metagenomes</taxon>
        <taxon>ecological metagenomes</taxon>
    </lineage>
</organism>
<feature type="transmembrane region" description="Helical" evidence="1">
    <location>
        <begin position="12"/>
        <end position="34"/>
    </location>
</feature>
<dbReference type="InterPro" id="IPR019546">
    <property type="entry name" value="TAT_signal_bac_arc"/>
</dbReference>
<comment type="caution">
    <text evidence="2">The sequence shown here is derived from an EMBL/GenBank/DDBJ whole genome shotgun (WGS) entry which is preliminary data.</text>
</comment>
<evidence type="ECO:0000313" key="2">
    <source>
        <dbReference type="EMBL" id="KKL04853.1"/>
    </source>
</evidence>
<evidence type="ECO:0000256" key="1">
    <source>
        <dbReference type="SAM" id="Phobius"/>
    </source>
</evidence>
<keyword evidence="1" id="KW-1133">Transmembrane helix</keyword>
<protein>
    <recommendedName>
        <fullName evidence="3">Twin-arginine translocation signal domain-containing protein</fullName>
    </recommendedName>
</protein>
<proteinExistence type="predicted"/>
<dbReference type="InterPro" id="IPR006311">
    <property type="entry name" value="TAT_signal"/>
</dbReference>
<gene>
    <name evidence="2" type="ORF">LCGC14_2611920</name>
</gene>
<accession>A0A0F9CY97</accession>
<keyword evidence="1" id="KW-0472">Membrane</keyword>